<sequence length="168" mass="19047">MLESTMTSLEKLTDPSWPFLQSLMSLYFTDKVTPYTGTNEVKTLPPMEALVLGMMCLTKTYNSRHFNNLLYRKYRVFDERECGIFTEAGILGLIQRGYLEPACEEAEKALQERDEKVWGLGNVPFVVTEEGAKRIGYLVANLTGEDVKDVVKKLQAESKEAAKAWGTY</sequence>
<proteinExistence type="predicted"/>
<evidence type="ECO:0000313" key="2">
    <source>
        <dbReference type="Proteomes" id="UP000254537"/>
    </source>
</evidence>
<evidence type="ECO:0000313" key="1">
    <source>
        <dbReference type="EMBL" id="AXK37971.1"/>
    </source>
</evidence>
<dbReference type="Proteomes" id="UP000254537">
    <property type="component" value="Chromosome"/>
</dbReference>
<dbReference type="AlphaFoldDB" id="A0A345Y219"/>
<name>A0A345Y219_9NEIS</name>
<protein>
    <submittedName>
        <fullName evidence="1">Uncharacterized protein</fullName>
    </submittedName>
</protein>
<dbReference type="KEGG" id="ccah:DWG20_00170"/>
<organism evidence="1 2">
    <name type="scientific">Crenobacter cavernae</name>
    <dbReference type="NCBI Taxonomy" id="2290923"/>
    <lineage>
        <taxon>Bacteria</taxon>
        <taxon>Pseudomonadati</taxon>
        <taxon>Pseudomonadota</taxon>
        <taxon>Betaproteobacteria</taxon>
        <taxon>Neisseriales</taxon>
        <taxon>Neisseriaceae</taxon>
        <taxon>Crenobacter</taxon>
    </lineage>
</organism>
<dbReference type="EMBL" id="CP031337">
    <property type="protein sequence ID" value="AXK37971.1"/>
    <property type="molecule type" value="Genomic_DNA"/>
</dbReference>
<accession>A0A345Y219</accession>
<gene>
    <name evidence="1" type="ORF">DWG20_00170</name>
</gene>
<reference evidence="1 2" key="1">
    <citation type="submission" date="2018-07" db="EMBL/GenBank/DDBJ databases">
        <title>Crenobacter cavernae sp. nov., isolated from a karst cave.</title>
        <authorList>
            <person name="Zhu H."/>
        </authorList>
    </citation>
    <scope>NUCLEOTIDE SEQUENCE [LARGE SCALE GENOMIC DNA]</scope>
    <source>
        <strain evidence="1 2">K1W11S-77</strain>
    </source>
</reference>